<dbReference type="GO" id="GO:0016788">
    <property type="term" value="F:hydrolase activity, acting on ester bonds"/>
    <property type="evidence" value="ECO:0007669"/>
    <property type="project" value="UniProtKB-ARBA"/>
</dbReference>
<dbReference type="Gene3D" id="3.40.50.1110">
    <property type="entry name" value="SGNH hydrolase"/>
    <property type="match status" value="1"/>
</dbReference>
<dbReference type="SUPFAM" id="SSF52266">
    <property type="entry name" value="SGNH hydrolase"/>
    <property type="match status" value="1"/>
</dbReference>
<proteinExistence type="predicted"/>
<sequence length="760" mass="81199">MVSRLKQKIISDPIRVDKEMKISELPSAENSLIDDLLVISQNDDDGLLRTKKISMSLLTKSLVSERDGNLVSLVDGFKLFADKGVLDTAASRAEAAAEIAQNIADANTYYITPEDPDGTIAGIAGTPNGQSFRVAQGPDKGFKYYRNDSGVAIEIAAVAGEAAIAAVIAAQAFLNSIFPQSLSIAAAGWMWGASNIDGTALFAGIDSTGGLQLCDMPDAVQDRLRALGDYETTSRTPGYHHVFKDAAGGSGAALRDDWGLMLAGLDGAVQDEINDLKIGTGSAILRPHNGLLAVFKDADSTTPVYAVNPVAYAAKLAAGGASIVYDDAGAVSTGTLNLREPQPQNSTKWGYVQRPIPSFVSHVMFRQGLGQSLMVGGGDRVTPVDIEFLGQALTFMGAGADRGVGYPDDGAVTDENLSVFMDARSIGEFRENCMVPGMLRFLHDMTGVYGADKRQLPAVVSRMDAKSGTSYAGLKKGTSVYNDGQAAFTSFVERVLEQGKIPVINSFFITHGEEDSKTVTTVGQYQASLNEWVNDKQADTLAVLAAHGVTQADKPLAYIDQVGSIGKTATKRGDLIAYAQLAISNERPDVILSTPKFHLNRKYHIDDLHLTGQGYAVMGEYQGQSEAFMYKERVAGTNNKWIPVQPLSVVKNGLNYDVTYSSPLGLPLKVNTKYGTAPNLGADLENGSANVTSANQISDFVFRFTLDAEPAAGEFLRFGFNATDATYCLVCISDTSSRVSRSDPTFVMENFCCLSRIAIS</sequence>
<dbReference type="InterPro" id="IPR036514">
    <property type="entry name" value="SGNH_hydro_sf"/>
</dbReference>
<accession>A0A1C3HH08</accession>
<dbReference type="EMBL" id="LT575490">
    <property type="protein sequence ID" value="SAY44329.1"/>
    <property type="molecule type" value="Genomic_DNA"/>
</dbReference>
<gene>
    <name evidence="1" type="ORF">PWN146_03037</name>
</gene>
<reference evidence="1" key="1">
    <citation type="submission" date="2016-05" db="EMBL/GenBank/DDBJ databases">
        <authorList>
            <person name="Cock P.J.A."/>
            <person name="Cock P.J.A."/>
        </authorList>
    </citation>
    <scope>NUCLEOTIDE SEQUENCE</scope>
    <source>
        <strain evidence="1">PWN146_assembly</strain>
    </source>
</reference>
<dbReference type="AlphaFoldDB" id="A0A1C3HH08"/>
<organism evidence="1">
    <name type="scientific">Serratia marcescens</name>
    <dbReference type="NCBI Taxonomy" id="615"/>
    <lineage>
        <taxon>Bacteria</taxon>
        <taxon>Pseudomonadati</taxon>
        <taxon>Pseudomonadota</taxon>
        <taxon>Gammaproteobacteria</taxon>
        <taxon>Enterobacterales</taxon>
        <taxon>Yersiniaceae</taxon>
        <taxon>Serratia</taxon>
    </lineage>
</organism>
<name>A0A1C3HH08_SERMA</name>
<evidence type="ECO:0000313" key="1">
    <source>
        <dbReference type="EMBL" id="SAY44329.1"/>
    </source>
</evidence>
<protein>
    <submittedName>
        <fullName evidence="1">Uncharacterized protein</fullName>
    </submittedName>
</protein>